<dbReference type="OrthoDB" id="2378787at2759"/>
<feature type="compositionally biased region" description="Basic and acidic residues" evidence="1">
    <location>
        <begin position="125"/>
        <end position="140"/>
    </location>
</feature>
<name>A0A015LNQ7_RHIIW</name>
<evidence type="ECO:0000256" key="1">
    <source>
        <dbReference type="SAM" id="MobiDB-lite"/>
    </source>
</evidence>
<feature type="compositionally biased region" description="Acidic residues" evidence="1">
    <location>
        <begin position="143"/>
        <end position="152"/>
    </location>
</feature>
<feature type="region of interest" description="Disordered" evidence="1">
    <location>
        <begin position="125"/>
        <end position="158"/>
    </location>
</feature>
<keyword evidence="3" id="KW-1185">Reference proteome</keyword>
<evidence type="ECO:0000313" key="2">
    <source>
        <dbReference type="EMBL" id="EXX74336.1"/>
    </source>
</evidence>
<dbReference type="EMBL" id="JEMT01012990">
    <property type="protein sequence ID" value="EXX74336.1"/>
    <property type="molecule type" value="Genomic_DNA"/>
</dbReference>
<dbReference type="Proteomes" id="UP000022910">
    <property type="component" value="Unassembled WGS sequence"/>
</dbReference>
<sequence length="158" mass="17814">MRHRRGSLAKDIRSALFKVCNIPEIKANAGIKIANWKKDNRIMKAYSSLWNTDDTGLSVINEIIIKAMPKESKNNCLTPSIISFALAVCSIVLNPHSNEIRCTEDAIKKRSSIFLMLLKENKIPKESDIPDDSNEKEKSSLDSTDESSEDNDDSRLFE</sequence>
<dbReference type="HOGENOM" id="CLU_112140_0_0_1"/>
<proteinExistence type="predicted"/>
<accession>A0A015LNQ7</accession>
<organism evidence="2 3">
    <name type="scientific">Rhizophagus irregularis (strain DAOM 197198w)</name>
    <name type="common">Glomus intraradices</name>
    <dbReference type="NCBI Taxonomy" id="1432141"/>
    <lineage>
        <taxon>Eukaryota</taxon>
        <taxon>Fungi</taxon>
        <taxon>Fungi incertae sedis</taxon>
        <taxon>Mucoromycota</taxon>
        <taxon>Glomeromycotina</taxon>
        <taxon>Glomeromycetes</taxon>
        <taxon>Glomerales</taxon>
        <taxon>Glomeraceae</taxon>
        <taxon>Rhizophagus</taxon>
    </lineage>
</organism>
<evidence type="ECO:0000313" key="3">
    <source>
        <dbReference type="Proteomes" id="UP000022910"/>
    </source>
</evidence>
<dbReference type="AlphaFoldDB" id="A0A015LNQ7"/>
<gene>
    <name evidence="2" type="ORF">RirG_052050</name>
</gene>
<comment type="caution">
    <text evidence="2">The sequence shown here is derived from an EMBL/GenBank/DDBJ whole genome shotgun (WGS) entry which is preliminary data.</text>
</comment>
<protein>
    <submittedName>
        <fullName evidence="2">Uncharacterized protein</fullName>
    </submittedName>
</protein>
<reference evidence="2 3" key="1">
    <citation type="submission" date="2014-02" db="EMBL/GenBank/DDBJ databases">
        <title>Single nucleus genome sequencing reveals high similarity among nuclei of an endomycorrhizal fungus.</title>
        <authorList>
            <person name="Lin K."/>
            <person name="Geurts R."/>
            <person name="Zhang Z."/>
            <person name="Limpens E."/>
            <person name="Saunders D.G."/>
            <person name="Mu D."/>
            <person name="Pang E."/>
            <person name="Cao H."/>
            <person name="Cha H."/>
            <person name="Lin T."/>
            <person name="Zhou Q."/>
            <person name="Shang Y."/>
            <person name="Li Y."/>
            <person name="Ivanov S."/>
            <person name="Sharma T."/>
            <person name="Velzen R.V."/>
            <person name="Ruijter N.D."/>
            <person name="Aanen D.K."/>
            <person name="Win J."/>
            <person name="Kamoun S."/>
            <person name="Bisseling T."/>
            <person name="Huang S."/>
        </authorList>
    </citation>
    <scope>NUCLEOTIDE SEQUENCE [LARGE SCALE GENOMIC DNA]</scope>
    <source>
        <strain evidence="3">DAOM197198w</strain>
    </source>
</reference>